<proteinExistence type="predicted"/>
<evidence type="ECO:0000313" key="1">
    <source>
        <dbReference type="EnsemblPlants" id="AVESA.00010b.r2.3CG0473120.1.CDS"/>
    </source>
</evidence>
<keyword evidence="2" id="KW-1185">Reference proteome</keyword>
<dbReference type="EnsemblPlants" id="AVESA.00010b.r2.3CG0473120.1">
    <property type="protein sequence ID" value="AVESA.00010b.r2.3CG0473120.1.CDS"/>
    <property type="gene ID" value="AVESA.00010b.r2.3CG0473120"/>
</dbReference>
<sequence length="501" mass="55784">METEGNSLPSPSCPDGSKRRVCYYYDAGIANVDYGAHHVMVPRRVAMTHGLVASYGLLRDMELLRTRPATQDEIAYILTDDYLRLLRDLTPDTYRADSARRHKIGALSLSGDERNDNPVIDGLWDYCARYAGGSLAAARALGTGTSDIAINWSGGMHHACSGEASGFCYVNDIALALTELLATFPRVLYVDIDVHHGDGVEKYFASDGKVMTVSFHQFGRAGKGDDTFFFPGTGNAKDVGEGEGKYRTLNVPMKAGMDDTGYKELFVPIMREVMEVFRPDAVVLQCGADSLSGDRLGEFNLSIRGHAECVAYLRSFNVPLLLLGGGGYTINHVASCWCYETAVALGKEKEIPDDIPHHGYEHYYKDQGYKLHYAVPKAGTKNTKDHMDNIRKEALKNVEKLHELLKRDAAPSVQFKDIDVGELYEQRSKKRSRDDEDPMDRLHRLCGVADLRRFFTGVGEEKMRNSVGGHALFEPTHIKSERITIAKLEIIPYHIVLQFQS</sequence>
<evidence type="ECO:0000313" key="2">
    <source>
        <dbReference type="Proteomes" id="UP001732700"/>
    </source>
</evidence>
<name>A0ACD5VQR0_AVESA</name>
<dbReference type="Proteomes" id="UP001732700">
    <property type="component" value="Chromosome 3C"/>
</dbReference>
<organism evidence="1 2">
    <name type="scientific">Avena sativa</name>
    <name type="common">Oat</name>
    <dbReference type="NCBI Taxonomy" id="4498"/>
    <lineage>
        <taxon>Eukaryota</taxon>
        <taxon>Viridiplantae</taxon>
        <taxon>Streptophyta</taxon>
        <taxon>Embryophyta</taxon>
        <taxon>Tracheophyta</taxon>
        <taxon>Spermatophyta</taxon>
        <taxon>Magnoliopsida</taxon>
        <taxon>Liliopsida</taxon>
        <taxon>Poales</taxon>
        <taxon>Poaceae</taxon>
        <taxon>BOP clade</taxon>
        <taxon>Pooideae</taxon>
        <taxon>Poodae</taxon>
        <taxon>Poeae</taxon>
        <taxon>Poeae Chloroplast Group 1 (Aveneae type)</taxon>
        <taxon>Aveninae</taxon>
        <taxon>Avena</taxon>
    </lineage>
</organism>
<reference evidence="1" key="1">
    <citation type="submission" date="2021-05" db="EMBL/GenBank/DDBJ databases">
        <authorList>
            <person name="Scholz U."/>
            <person name="Mascher M."/>
            <person name="Fiebig A."/>
        </authorList>
    </citation>
    <scope>NUCLEOTIDE SEQUENCE [LARGE SCALE GENOMIC DNA]</scope>
</reference>
<accession>A0ACD5VQR0</accession>
<reference evidence="1" key="2">
    <citation type="submission" date="2025-09" db="UniProtKB">
        <authorList>
            <consortium name="EnsemblPlants"/>
        </authorList>
    </citation>
    <scope>IDENTIFICATION</scope>
</reference>
<protein>
    <submittedName>
        <fullName evidence="1">Uncharacterized protein</fullName>
    </submittedName>
</protein>